<proteinExistence type="inferred from homology"/>
<reference evidence="6" key="1">
    <citation type="submission" date="2023-03" db="EMBL/GenBank/DDBJ databases">
        <title>Selenobaculum gbiensis gen. nov. sp. nov., a new bacterium isolated from the gut microbiota of IBD patient.</title>
        <authorList>
            <person name="Yeo S."/>
            <person name="Park H."/>
            <person name="Huh C.S."/>
        </authorList>
    </citation>
    <scope>NUCLEOTIDE SEQUENCE</scope>
    <source>
        <strain evidence="6">ICN-92133</strain>
    </source>
</reference>
<dbReference type="InterPro" id="IPR002125">
    <property type="entry name" value="CMP_dCMP_dom"/>
</dbReference>
<dbReference type="GO" id="GO:0008270">
    <property type="term" value="F:zinc ion binding"/>
    <property type="evidence" value="ECO:0007669"/>
    <property type="project" value="InterPro"/>
</dbReference>
<feature type="domain" description="CMP/dCMP-type deaminase" evidence="5">
    <location>
        <begin position="1"/>
        <end position="123"/>
    </location>
</feature>
<dbReference type="PANTHER" id="PTHR11079">
    <property type="entry name" value="CYTOSINE DEAMINASE FAMILY MEMBER"/>
    <property type="match status" value="1"/>
</dbReference>
<keyword evidence="3" id="KW-0378">Hydrolase</keyword>
<evidence type="ECO:0000259" key="5">
    <source>
        <dbReference type="PROSITE" id="PS51747"/>
    </source>
</evidence>
<dbReference type="Pfam" id="PF00383">
    <property type="entry name" value="dCMP_cyt_deam_1"/>
    <property type="match status" value="1"/>
</dbReference>
<evidence type="ECO:0000313" key="6">
    <source>
        <dbReference type="EMBL" id="WIW69731.1"/>
    </source>
</evidence>
<dbReference type="PANTHER" id="PTHR11079:SF161">
    <property type="entry name" value="CMP_DCMP-TYPE DEAMINASE DOMAIN-CONTAINING PROTEIN"/>
    <property type="match status" value="1"/>
</dbReference>
<dbReference type="RefSeq" id="WP_147669948.1">
    <property type="nucleotide sequence ID" value="NZ_CP120678.1"/>
</dbReference>
<dbReference type="PROSITE" id="PS00903">
    <property type="entry name" value="CYT_DCMP_DEAMINASES_1"/>
    <property type="match status" value="1"/>
</dbReference>
<evidence type="ECO:0000313" key="7">
    <source>
        <dbReference type="Proteomes" id="UP001243623"/>
    </source>
</evidence>
<organism evidence="6 7">
    <name type="scientific">Selenobaculum gibii</name>
    <dbReference type="NCBI Taxonomy" id="3054208"/>
    <lineage>
        <taxon>Bacteria</taxon>
        <taxon>Bacillati</taxon>
        <taxon>Bacillota</taxon>
        <taxon>Negativicutes</taxon>
        <taxon>Selenomonadales</taxon>
        <taxon>Selenomonadaceae</taxon>
        <taxon>Selenobaculum</taxon>
    </lineage>
</organism>
<gene>
    <name evidence="6" type="ORF">P3F81_07330</name>
</gene>
<dbReference type="KEGG" id="sgbi:P3F81_07330"/>
<keyword evidence="2" id="KW-0479">Metal-binding</keyword>
<dbReference type="FunFam" id="3.40.140.10:FF:000011">
    <property type="entry name" value="tRNA-specific adenosine deaminase"/>
    <property type="match status" value="1"/>
</dbReference>
<evidence type="ECO:0000256" key="2">
    <source>
        <dbReference type="ARBA" id="ARBA00022723"/>
    </source>
</evidence>
<name>A0A9Y2AGU7_9FIRM</name>
<dbReference type="PROSITE" id="PS51747">
    <property type="entry name" value="CYT_DCMP_DEAMINASES_2"/>
    <property type="match status" value="1"/>
</dbReference>
<dbReference type="GO" id="GO:0006152">
    <property type="term" value="P:purine nucleoside catabolic process"/>
    <property type="evidence" value="ECO:0007669"/>
    <property type="project" value="TreeGrafter"/>
</dbReference>
<dbReference type="EMBL" id="CP120678">
    <property type="protein sequence ID" value="WIW69731.1"/>
    <property type="molecule type" value="Genomic_DNA"/>
</dbReference>
<dbReference type="Proteomes" id="UP001243623">
    <property type="component" value="Chromosome"/>
</dbReference>
<dbReference type="Gene3D" id="3.40.140.10">
    <property type="entry name" value="Cytidine Deaminase, domain 2"/>
    <property type="match status" value="1"/>
</dbReference>
<dbReference type="InterPro" id="IPR016193">
    <property type="entry name" value="Cytidine_deaminase-like"/>
</dbReference>
<evidence type="ECO:0000256" key="3">
    <source>
        <dbReference type="ARBA" id="ARBA00022801"/>
    </source>
</evidence>
<evidence type="ECO:0000256" key="1">
    <source>
        <dbReference type="ARBA" id="ARBA00006576"/>
    </source>
</evidence>
<dbReference type="InterPro" id="IPR016192">
    <property type="entry name" value="APOBEC/CMP_deaminase_Zn-bd"/>
</dbReference>
<dbReference type="AlphaFoldDB" id="A0A9Y2AGU7"/>
<accession>A0A9Y2AGU7</accession>
<dbReference type="SUPFAM" id="SSF53927">
    <property type="entry name" value="Cytidine deaminase-like"/>
    <property type="match status" value="1"/>
</dbReference>
<keyword evidence="7" id="KW-1185">Reference proteome</keyword>
<keyword evidence="4" id="KW-0862">Zinc</keyword>
<comment type="similarity">
    <text evidence="1">Belongs to the cytidine and deoxycytidylate deaminase family.</text>
</comment>
<protein>
    <submittedName>
        <fullName evidence="6">Nucleoside deaminase</fullName>
    </submittedName>
</protein>
<dbReference type="GO" id="GO:0047974">
    <property type="term" value="F:guanosine deaminase activity"/>
    <property type="evidence" value="ECO:0007669"/>
    <property type="project" value="TreeGrafter"/>
</dbReference>
<dbReference type="CDD" id="cd01285">
    <property type="entry name" value="nucleoside_deaminase"/>
    <property type="match status" value="1"/>
</dbReference>
<sequence>MSSERFMAMAADESQKNLLTNEGGPFGAVIVKKDKVVGCGHNQVLLKHDPTCHAEIQAIRNACENLKTHDLSDCTIYTSCYPCPMCLSAIIWANIKIAYYGNTASDAANIGFRDDFIYNFIEDKCKDSTTLELKQLARSETIKAFELFQKKSDKTIY</sequence>
<evidence type="ECO:0000256" key="4">
    <source>
        <dbReference type="ARBA" id="ARBA00022833"/>
    </source>
</evidence>